<comment type="caution">
    <text evidence="1">The sequence shown here is derived from an EMBL/GenBank/DDBJ whole genome shotgun (WGS) entry which is preliminary data.</text>
</comment>
<accession>A0AAV3F7I1</accession>
<evidence type="ECO:0000313" key="2">
    <source>
        <dbReference type="Proteomes" id="UP000004834"/>
    </source>
</evidence>
<proteinExistence type="predicted"/>
<gene>
    <name evidence="1" type="ORF">HMPREF9715_00329</name>
</gene>
<protein>
    <submittedName>
        <fullName evidence="1">Uncharacterized protein</fullName>
    </submittedName>
</protein>
<organism evidence="1 2">
    <name type="scientific">Myroides odoratimimus CIP 101113</name>
    <dbReference type="NCBI Taxonomy" id="883154"/>
    <lineage>
        <taxon>Bacteria</taxon>
        <taxon>Pseudomonadati</taxon>
        <taxon>Bacteroidota</taxon>
        <taxon>Flavobacteriia</taxon>
        <taxon>Flavobacteriales</taxon>
        <taxon>Flavobacteriaceae</taxon>
        <taxon>Myroides</taxon>
    </lineage>
</organism>
<dbReference type="AlphaFoldDB" id="A0AAV3F7I1"/>
<name>A0AAV3F7I1_9FLAO</name>
<dbReference type="EMBL" id="AGEE01000003">
    <property type="protein sequence ID" value="EHO15141.1"/>
    <property type="molecule type" value="Genomic_DNA"/>
</dbReference>
<reference evidence="1 2" key="1">
    <citation type="submission" date="2011-11" db="EMBL/GenBank/DDBJ databases">
        <title>The Genome Sequence of Myroides odoratimimus CIP 101113.</title>
        <authorList>
            <person name="Earl A."/>
            <person name="Ward D."/>
            <person name="Feldgarden M."/>
            <person name="Gevers D."/>
            <person name="Huys G."/>
            <person name="Young S.K."/>
            <person name="Zeng Q."/>
            <person name="Gargeya S."/>
            <person name="Fitzgerald M."/>
            <person name="Haas B."/>
            <person name="Abouelleil A."/>
            <person name="Alvarado L."/>
            <person name="Arachchi H.M."/>
            <person name="Berlin A."/>
            <person name="Brown A."/>
            <person name="Chapman S.B."/>
            <person name="Chen Z."/>
            <person name="Dunbar C."/>
            <person name="Freedman E."/>
            <person name="Gearin G."/>
            <person name="Goldberg J."/>
            <person name="Griggs A."/>
            <person name="Gujja S."/>
            <person name="Heiman D."/>
            <person name="Howarth C."/>
            <person name="Larson L."/>
            <person name="Lui A."/>
            <person name="MacDonald P.J.P."/>
            <person name="Montmayeur A."/>
            <person name="Murphy C."/>
            <person name="Neiman D."/>
            <person name="Pearson M."/>
            <person name="Priest M."/>
            <person name="Roberts A."/>
            <person name="Saif S."/>
            <person name="Shea T."/>
            <person name="Shenoy N."/>
            <person name="Sisk P."/>
            <person name="Stolte C."/>
            <person name="Sykes S."/>
            <person name="Wortman J."/>
            <person name="Nusbaum C."/>
            <person name="Birren B."/>
        </authorList>
    </citation>
    <scope>NUCLEOTIDE SEQUENCE [LARGE SCALE GENOMIC DNA]</scope>
    <source>
        <strain evidence="1 2">CIP 101113</strain>
    </source>
</reference>
<evidence type="ECO:0000313" key="1">
    <source>
        <dbReference type="EMBL" id="EHO15141.1"/>
    </source>
</evidence>
<dbReference type="Proteomes" id="UP000004834">
    <property type="component" value="Unassembled WGS sequence"/>
</dbReference>
<sequence length="40" mass="4958">MKIKQNNDHLYFRGFRLYHTDCDVGYKKRWRFINKTPPLG</sequence>